<dbReference type="Gene3D" id="3.90.1750.10">
    <property type="entry name" value="Hect, E3 ligase catalytic domains"/>
    <property type="match status" value="1"/>
</dbReference>
<dbReference type="EMBL" id="CALNXJ010000026">
    <property type="protein sequence ID" value="CAH3132247.1"/>
    <property type="molecule type" value="Genomic_DNA"/>
</dbReference>
<evidence type="ECO:0000313" key="3">
    <source>
        <dbReference type="Proteomes" id="UP001159428"/>
    </source>
</evidence>
<proteinExistence type="predicted"/>
<reference evidence="2 3" key="1">
    <citation type="submission" date="2022-05" db="EMBL/GenBank/DDBJ databases">
        <authorList>
            <consortium name="Genoscope - CEA"/>
            <person name="William W."/>
        </authorList>
    </citation>
    <scope>NUCLEOTIDE SEQUENCE [LARGE SCALE GENOMIC DNA]</scope>
</reference>
<comment type="caution">
    <text evidence="2">The sequence shown here is derived from an EMBL/GenBank/DDBJ whole genome shotgun (WGS) entry which is preliminary data.</text>
</comment>
<evidence type="ECO:0000256" key="1">
    <source>
        <dbReference type="SAM" id="MobiDB-lite"/>
    </source>
</evidence>
<organism evidence="2 3">
    <name type="scientific">Pocillopora meandrina</name>
    <dbReference type="NCBI Taxonomy" id="46732"/>
    <lineage>
        <taxon>Eukaryota</taxon>
        <taxon>Metazoa</taxon>
        <taxon>Cnidaria</taxon>
        <taxon>Anthozoa</taxon>
        <taxon>Hexacorallia</taxon>
        <taxon>Scleractinia</taxon>
        <taxon>Astrocoeniina</taxon>
        <taxon>Pocilloporidae</taxon>
        <taxon>Pocillopora</taxon>
    </lineage>
</organism>
<protein>
    <recommendedName>
        <fullName evidence="4">HECT domain-containing protein</fullName>
    </recommendedName>
</protein>
<dbReference type="Proteomes" id="UP001159428">
    <property type="component" value="Unassembled WGS sequence"/>
</dbReference>
<dbReference type="AlphaFoldDB" id="A0AAU9X0B8"/>
<dbReference type="GO" id="GO:0004842">
    <property type="term" value="F:ubiquitin-protein transferase activity"/>
    <property type="evidence" value="ECO:0007669"/>
    <property type="project" value="InterPro"/>
</dbReference>
<dbReference type="InterPro" id="IPR035983">
    <property type="entry name" value="Hect_E3_ubiquitin_ligase"/>
</dbReference>
<name>A0AAU9X0B8_9CNID</name>
<evidence type="ECO:0008006" key="4">
    <source>
        <dbReference type="Google" id="ProtNLM"/>
    </source>
</evidence>
<dbReference type="SUPFAM" id="SSF56204">
    <property type="entry name" value="Hect, E3 ligase catalytic domain"/>
    <property type="match status" value="1"/>
</dbReference>
<gene>
    <name evidence="2" type="ORF">PMEA_00014595</name>
</gene>
<keyword evidence="3" id="KW-1185">Reference proteome</keyword>
<feature type="region of interest" description="Disordered" evidence="1">
    <location>
        <begin position="67"/>
        <end position="108"/>
    </location>
</feature>
<sequence>MQYCVIGPNDFEFVKVTQKRISVLHLSKQTEYNYDVVKKLVGQGLLYIRIKVGFEFVVNENHASNSDSELLQHHPSNSNGTSGIVPSTSNGTSGIVPGTSNGTSGIVLDTSDGNSGIVPGNSNSSSGIVPNVSNGTSGIIPTTSNGTSGIFLSTSNGNSGIVSHSLAAVPGISALYNSHVQQEEEQKTESPYDFFSRVVNELPEDIMEPTEMLRYLQKKIVSGRPLEVTNSSRILEGETNFITVDRHNILETTFEELKHVADPRVTFEVQFYGEQAVDSGGPRKEWIRLCNHKIKDIYFDNGFKEHMSEDYYYIGQMVCIALLQNDQLPVYIPEEILQAIFVEDLELPSCVRELIGGMDTLGIPMFGRKFPMLLYLLRQSSIHQSSNQFISSTSFVLVETRILRGRIQHVHS</sequence>
<evidence type="ECO:0000313" key="2">
    <source>
        <dbReference type="EMBL" id="CAH3132247.1"/>
    </source>
</evidence>
<feature type="compositionally biased region" description="Polar residues" evidence="1">
    <location>
        <begin position="67"/>
        <end position="104"/>
    </location>
</feature>
<accession>A0AAU9X0B8</accession>